<reference evidence="4 5" key="1">
    <citation type="submission" date="2020-02" db="EMBL/GenBank/DDBJ databases">
        <title>Genome sequences of Thiorhodococcus mannitoliphagus and Thiorhodococcus minor, purple sulfur photosynthetic bacteria in the gammaproteobacterial family, Chromatiaceae.</title>
        <authorList>
            <person name="Aviles F.A."/>
            <person name="Meyer T.E."/>
            <person name="Kyndt J.A."/>
        </authorList>
    </citation>
    <scope>NUCLEOTIDE SEQUENCE [LARGE SCALE GENOMIC DNA]</scope>
    <source>
        <strain evidence="4 5">DSM 11518</strain>
    </source>
</reference>
<feature type="coiled-coil region" evidence="1">
    <location>
        <begin position="282"/>
        <end position="387"/>
    </location>
</feature>
<feature type="domain" description="ATPase dynein-related AAA" evidence="3">
    <location>
        <begin position="456"/>
        <end position="554"/>
    </location>
</feature>
<dbReference type="PANTHER" id="PTHR18947">
    <property type="entry name" value="HOOK PROTEINS"/>
    <property type="match status" value="1"/>
</dbReference>
<dbReference type="GO" id="GO:0005737">
    <property type="term" value="C:cytoplasm"/>
    <property type="evidence" value="ECO:0007669"/>
    <property type="project" value="TreeGrafter"/>
</dbReference>
<dbReference type="PANTHER" id="PTHR18947:SF28">
    <property type="entry name" value="GIRDIN, ISOFORM A"/>
    <property type="match status" value="1"/>
</dbReference>
<organism evidence="4 5">
    <name type="scientific">Thiorhodococcus minor</name>
    <dbReference type="NCBI Taxonomy" id="57489"/>
    <lineage>
        <taxon>Bacteria</taxon>
        <taxon>Pseudomonadati</taxon>
        <taxon>Pseudomonadota</taxon>
        <taxon>Gammaproteobacteria</taxon>
        <taxon>Chromatiales</taxon>
        <taxon>Chromatiaceae</taxon>
        <taxon>Thiorhodococcus</taxon>
    </lineage>
</organism>
<keyword evidence="5" id="KW-1185">Reference proteome</keyword>
<keyword evidence="1" id="KW-0175">Coiled coil</keyword>
<dbReference type="InterPro" id="IPR011704">
    <property type="entry name" value="ATPase_dyneun-rel_AAA"/>
</dbReference>
<evidence type="ECO:0000313" key="4">
    <source>
        <dbReference type="EMBL" id="NEV62325.1"/>
    </source>
</evidence>
<proteinExistence type="predicted"/>
<dbReference type="GO" id="GO:0005524">
    <property type="term" value="F:ATP binding"/>
    <property type="evidence" value="ECO:0007669"/>
    <property type="project" value="InterPro"/>
</dbReference>
<dbReference type="GO" id="GO:0030705">
    <property type="term" value="P:cytoskeleton-dependent intracellular transport"/>
    <property type="evidence" value="ECO:0007669"/>
    <property type="project" value="TreeGrafter"/>
</dbReference>
<dbReference type="GO" id="GO:0051959">
    <property type="term" value="F:dynein light intermediate chain binding"/>
    <property type="evidence" value="ECO:0007669"/>
    <property type="project" value="TreeGrafter"/>
</dbReference>
<sequence>MAKKRRVRNGGNQPNHNKLPEQIGRLDGNPEMPETAAAAVPSKEELDAMPDDTKRQFAERLTALDEALSELGSKREDLNRRLAEAEQKETDLAAERANHEQKQTQLAEQERQLNEREQAIELRELNARNGFLEQQRDALKTLRDEIRRLETERDQVIARTEQEEREARERIDAMHAAQRDAQQADNDALAQDRQALEEERQELALERKRLEQARRNQEGIERQIRQVLEDEHQREIVELKRRIDQARRNAGADAKTIQEQRQALEAVADLNRLLEHHGFADAEALLQQFEALRTENRQLREGQRHRSQDDLEAENEALRERCDDYEQRLENQAQQINALKNEVGTRRLGVLEKQTLEQEKRVLEQHKRALDSAVTDLEQRLDDLTTRQQGRSAFEALTKMDKDLVGSAPVDEVPALDVLAQELRQRIAGALDAPLYYPEQVIRLFLGGLAMSQLHILQGISGTGKTSLALAFAKAVGGHCTEVPVQAGWRDRDDLLGHFNAFERRFYERECLQAIYRAGTEPFKDHVNIVLLDEMNLSHPEQYFAELLSALEMPAAQRRLVLTESALPDPPLLMRADGCDGRKLGLPDNLWFIGTANEDETTKGFADKTFDRAHVMELREKDAPFEVEQHPGSLPYSFSSLQRQFDKARKKHRQAVESGLAALQKSAFTNRLKDDFDLGWGNRLERQAMRFIPVVIAAGGSLGEGMDHLLATRLFRAGKITERFDVGLDTLRDLETALVEAWPQVDSKNDPETCLDRLAREIKRKEQQG</sequence>
<dbReference type="GO" id="GO:0005815">
    <property type="term" value="C:microtubule organizing center"/>
    <property type="evidence" value="ECO:0007669"/>
    <property type="project" value="TreeGrafter"/>
</dbReference>
<feature type="region of interest" description="Disordered" evidence="2">
    <location>
        <begin position="72"/>
        <end position="102"/>
    </location>
</feature>
<evidence type="ECO:0000259" key="3">
    <source>
        <dbReference type="Pfam" id="PF07728"/>
    </source>
</evidence>
<protein>
    <submittedName>
        <fullName evidence="4">AAA domain-containing protein</fullName>
    </submittedName>
</protein>
<dbReference type="AlphaFoldDB" id="A0A6M0K1X5"/>
<evidence type="ECO:0000256" key="1">
    <source>
        <dbReference type="SAM" id="Coils"/>
    </source>
</evidence>
<dbReference type="Proteomes" id="UP000483379">
    <property type="component" value="Unassembled WGS sequence"/>
</dbReference>
<feature type="region of interest" description="Disordered" evidence="2">
    <location>
        <begin position="1"/>
        <end position="41"/>
    </location>
</feature>
<accession>A0A6M0K1X5</accession>
<evidence type="ECO:0000256" key="2">
    <source>
        <dbReference type="SAM" id="MobiDB-lite"/>
    </source>
</evidence>
<evidence type="ECO:0000313" key="5">
    <source>
        <dbReference type="Proteomes" id="UP000483379"/>
    </source>
</evidence>
<dbReference type="GO" id="GO:0008017">
    <property type="term" value="F:microtubule binding"/>
    <property type="evidence" value="ECO:0007669"/>
    <property type="project" value="TreeGrafter"/>
</dbReference>
<dbReference type="InterPro" id="IPR027417">
    <property type="entry name" value="P-loop_NTPase"/>
</dbReference>
<comment type="caution">
    <text evidence="4">The sequence shown here is derived from an EMBL/GenBank/DDBJ whole genome shotgun (WGS) entry which is preliminary data.</text>
</comment>
<gene>
    <name evidence="4" type="ORF">G3446_10555</name>
</gene>
<dbReference type="GO" id="GO:0031122">
    <property type="term" value="P:cytoplasmic microtubule organization"/>
    <property type="evidence" value="ECO:0007669"/>
    <property type="project" value="TreeGrafter"/>
</dbReference>
<dbReference type="SUPFAM" id="SSF52540">
    <property type="entry name" value="P-loop containing nucleoside triphosphate hydrolases"/>
    <property type="match status" value="1"/>
</dbReference>
<dbReference type="GO" id="GO:0016887">
    <property type="term" value="F:ATP hydrolysis activity"/>
    <property type="evidence" value="ECO:0007669"/>
    <property type="project" value="InterPro"/>
</dbReference>
<dbReference type="RefSeq" id="WP_164452798.1">
    <property type="nucleotide sequence ID" value="NZ_JAAIJQ010000026.1"/>
</dbReference>
<dbReference type="Pfam" id="PF07728">
    <property type="entry name" value="AAA_5"/>
    <property type="match status" value="1"/>
</dbReference>
<dbReference type="EMBL" id="JAAIJQ010000026">
    <property type="protein sequence ID" value="NEV62325.1"/>
    <property type="molecule type" value="Genomic_DNA"/>
</dbReference>
<name>A0A6M0K1X5_9GAMM</name>
<dbReference type="Gene3D" id="3.40.50.300">
    <property type="entry name" value="P-loop containing nucleotide triphosphate hydrolases"/>
    <property type="match status" value="1"/>
</dbReference>